<accession>A0ABQ4KMJ4</accession>
<protein>
    <submittedName>
        <fullName evidence="1">Uncharacterized protein</fullName>
    </submittedName>
</protein>
<gene>
    <name evidence="1" type="ORF">J8TS2_30430</name>
</gene>
<evidence type="ECO:0000313" key="2">
    <source>
        <dbReference type="Proteomes" id="UP000679950"/>
    </source>
</evidence>
<dbReference type="Proteomes" id="UP000679950">
    <property type="component" value="Unassembled WGS sequence"/>
</dbReference>
<dbReference type="EMBL" id="BORB01000028">
    <property type="protein sequence ID" value="GIN58724.1"/>
    <property type="molecule type" value="Genomic_DNA"/>
</dbReference>
<name>A0ABQ4KMJ4_9BACI</name>
<comment type="caution">
    <text evidence="1">The sequence shown here is derived from an EMBL/GenBank/DDBJ whole genome shotgun (WGS) entry which is preliminary data.</text>
</comment>
<reference evidence="1 2" key="1">
    <citation type="submission" date="2021-03" db="EMBL/GenBank/DDBJ databases">
        <title>Antimicrobial resistance genes in bacteria isolated from Japanese honey, and their potential for conferring macrolide and lincosamide resistance in the American foulbrood pathogen Paenibacillus larvae.</title>
        <authorList>
            <person name="Okamoto M."/>
            <person name="Kumagai M."/>
            <person name="Kanamori H."/>
            <person name="Takamatsu D."/>
        </authorList>
    </citation>
    <scope>NUCLEOTIDE SEQUENCE [LARGE SCALE GENOMIC DNA]</scope>
    <source>
        <strain evidence="1 2">J8TS2</strain>
    </source>
</reference>
<proteinExistence type="predicted"/>
<sequence length="52" mass="6254">MRDDYFILCEWTTKHDTFPKTGLSSKTRFRFFLINMTIYKICDIPAIIGYNK</sequence>
<keyword evidence="2" id="KW-1185">Reference proteome</keyword>
<evidence type="ECO:0000313" key="1">
    <source>
        <dbReference type="EMBL" id="GIN58724.1"/>
    </source>
</evidence>
<organism evidence="1 2">
    <name type="scientific">Lederbergia ruris</name>
    <dbReference type="NCBI Taxonomy" id="217495"/>
    <lineage>
        <taxon>Bacteria</taxon>
        <taxon>Bacillati</taxon>
        <taxon>Bacillota</taxon>
        <taxon>Bacilli</taxon>
        <taxon>Bacillales</taxon>
        <taxon>Bacillaceae</taxon>
        <taxon>Lederbergia</taxon>
    </lineage>
</organism>